<proteinExistence type="predicted"/>
<feature type="non-terminal residue" evidence="2">
    <location>
        <position position="127"/>
    </location>
</feature>
<comment type="caution">
    <text evidence="2">The sequence shown here is derived from an EMBL/GenBank/DDBJ whole genome shotgun (WGS) entry which is preliminary data.</text>
</comment>
<evidence type="ECO:0000256" key="1">
    <source>
        <dbReference type="SAM" id="Phobius"/>
    </source>
</evidence>
<keyword evidence="3" id="KW-1185">Reference proteome</keyword>
<keyword evidence="1" id="KW-0812">Transmembrane</keyword>
<name>A0ABV0ZDJ3_9TELE</name>
<dbReference type="EMBL" id="JAHRIP010058912">
    <property type="protein sequence ID" value="MEQ2304272.1"/>
    <property type="molecule type" value="Genomic_DNA"/>
</dbReference>
<protein>
    <submittedName>
        <fullName evidence="2">Uncharacterized protein</fullName>
    </submittedName>
</protein>
<dbReference type="Proteomes" id="UP001469553">
    <property type="component" value="Unassembled WGS sequence"/>
</dbReference>
<feature type="transmembrane region" description="Helical" evidence="1">
    <location>
        <begin position="87"/>
        <end position="107"/>
    </location>
</feature>
<keyword evidence="1" id="KW-1133">Transmembrane helix</keyword>
<sequence length="127" mass="14742">MTDCVTDYRKEVYKKKLESKLQQNNIRDVCSGMMKITGFMLKDDRTDGCLDRTNLLTELLSNMASERDDSADEARWYRLFTWFNIEIAAVVTILLGLFQLLLSASIIHTDKFLPKFFFILPFVLGMV</sequence>
<reference evidence="2 3" key="1">
    <citation type="submission" date="2021-06" db="EMBL/GenBank/DDBJ databases">
        <authorList>
            <person name="Palmer J.M."/>
        </authorList>
    </citation>
    <scope>NUCLEOTIDE SEQUENCE [LARGE SCALE GENOMIC DNA]</scope>
    <source>
        <strain evidence="2 3">AS_MEX2019</strain>
        <tissue evidence="2">Muscle</tissue>
    </source>
</reference>
<evidence type="ECO:0000313" key="3">
    <source>
        <dbReference type="Proteomes" id="UP001469553"/>
    </source>
</evidence>
<accession>A0ABV0ZDJ3</accession>
<organism evidence="2 3">
    <name type="scientific">Ameca splendens</name>
    <dbReference type="NCBI Taxonomy" id="208324"/>
    <lineage>
        <taxon>Eukaryota</taxon>
        <taxon>Metazoa</taxon>
        <taxon>Chordata</taxon>
        <taxon>Craniata</taxon>
        <taxon>Vertebrata</taxon>
        <taxon>Euteleostomi</taxon>
        <taxon>Actinopterygii</taxon>
        <taxon>Neopterygii</taxon>
        <taxon>Teleostei</taxon>
        <taxon>Neoteleostei</taxon>
        <taxon>Acanthomorphata</taxon>
        <taxon>Ovalentaria</taxon>
        <taxon>Atherinomorphae</taxon>
        <taxon>Cyprinodontiformes</taxon>
        <taxon>Goodeidae</taxon>
        <taxon>Ameca</taxon>
    </lineage>
</organism>
<keyword evidence="1" id="KW-0472">Membrane</keyword>
<evidence type="ECO:0000313" key="2">
    <source>
        <dbReference type="EMBL" id="MEQ2304272.1"/>
    </source>
</evidence>
<gene>
    <name evidence="2" type="ORF">AMECASPLE_025310</name>
</gene>